<evidence type="ECO:0008006" key="4">
    <source>
        <dbReference type="Google" id="ProtNLM"/>
    </source>
</evidence>
<reference evidence="2 3" key="1">
    <citation type="submission" date="2016-10" db="EMBL/GenBank/DDBJ databases">
        <authorList>
            <person name="de Groot N.N."/>
        </authorList>
    </citation>
    <scope>NUCLEOTIDE SEQUENCE [LARGE SCALE GENOMIC DNA]</scope>
    <source>
        <strain evidence="2 3">ATCC 29281</strain>
    </source>
</reference>
<dbReference type="STRING" id="71657.SAMN02982996_01358"/>
<keyword evidence="1" id="KW-1133">Transmembrane helix</keyword>
<feature type="transmembrane region" description="Helical" evidence="1">
    <location>
        <begin position="21"/>
        <end position="47"/>
    </location>
</feature>
<dbReference type="Proteomes" id="UP000187280">
    <property type="component" value="Unassembled WGS sequence"/>
</dbReference>
<protein>
    <recommendedName>
        <fullName evidence="4">DUF2633 domain-containing protein</fullName>
    </recommendedName>
</protein>
<keyword evidence="1" id="KW-0472">Membrane</keyword>
<dbReference type="Pfam" id="PF11119">
    <property type="entry name" value="DUF2633"/>
    <property type="match status" value="1"/>
</dbReference>
<evidence type="ECO:0000313" key="3">
    <source>
        <dbReference type="Proteomes" id="UP000187280"/>
    </source>
</evidence>
<accession>A0A1H3ZY51</accession>
<dbReference type="AlphaFoldDB" id="A0A1H3ZY51"/>
<gene>
    <name evidence="2" type="ORF">SAMN02982996_01358</name>
</gene>
<sequence>MSTVTHRRRIMLRQRRSSTRIARTVLMISLIILLGRFAYSAVGAFLYHQEIQQQIRVEHSLATSTVTTPAQRE</sequence>
<dbReference type="InterPro" id="IPR022576">
    <property type="entry name" value="YfgG"/>
</dbReference>
<keyword evidence="1" id="KW-0812">Transmembrane</keyword>
<name>A0A1H3ZY51_9GAMM</name>
<proteinExistence type="predicted"/>
<evidence type="ECO:0000256" key="1">
    <source>
        <dbReference type="SAM" id="Phobius"/>
    </source>
</evidence>
<evidence type="ECO:0000313" key="2">
    <source>
        <dbReference type="EMBL" id="SEA28585.1"/>
    </source>
</evidence>
<organism evidence="2 3">
    <name type="scientific">Lonsdalea quercina</name>
    <dbReference type="NCBI Taxonomy" id="71657"/>
    <lineage>
        <taxon>Bacteria</taxon>
        <taxon>Pseudomonadati</taxon>
        <taxon>Pseudomonadota</taxon>
        <taxon>Gammaproteobacteria</taxon>
        <taxon>Enterobacterales</taxon>
        <taxon>Pectobacteriaceae</taxon>
        <taxon>Lonsdalea</taxon>
    </lineage>
</organism>
<dbReference type="EMBL" id="FNQS01000003">
    <property type="protein sequence ID" value="SEA28585.1"/>
    <property type="molecule type" value="Genomic_DNA"/>
</dbReference>
<keyword evidence="3" id="KW-1185">Reference proteome</keyword>